<dbReference type="OrthoDB" id="2997904at2759"/>
<evidence type="ECO:0008006" key="3">
    <source>
        <dbReference type="Google" id="ProtNLM"/>
    </source>
</evidence>
<dbReference type="Proteomes" id="UP000308652">
    <property type="component" value="Unassembled WGS sequence"/>
</dbReference>
<dbReference type="EMBL" id="ML213629">
    <property type="protein sequence ID" value="TFK34701.1"/>
    <property type="molecule type" value="Genomic_DNA"/>
</dbReference>
<dbReference type="SUPFAM" id="SSF52047">
    <property type="entry name" value="RNI-like"/>
    <property type="match status" value="1"/>
</dbReference>
<gene>
    <name evidence="1" type="ORF">BDQ12DRAFT_656632</name>
</gene>
<protein>
    <recommendedName>
        <fullName evidence="3">F-box domain-containing protein</fullName>
    </recommendedName>
</protein>
<keyword evidence="2" id="KW-1185">Reference proteome</keyword>
<accession>A0A5C3M127</accession>
<dbReference type="InterPro" id="IPR032675">
    <property type="entry name" value="LRR_dom_sf"/>
</dbReference>
<organism evidence="1 2">
    <name type="scientific">Crucibulum laeve</name>
    <dbReference type="NCBI Taxonomy" id="68775"/>
    <lineage>
        <taxon>Eukaryota</taxon>
        <taxon>Fungi</taxon>
        <taxon>Dikarya</taxon>
        <taxon>Basidiomycota</taxon>
        <taxon>Agaricomycotina</taxon>
        <taxon>Agaricomycetes</taxon>
        <taxon>Agaricomycetidae</taxon>
        <taxon>Agaricales</taxon>
        <taxon>Agaricineae</taxon>
        <taxon>Nidulariaceae</taxon>
        <taxon>Crucibulum</taxon>
    </lineage>
</organism>
<dbReference type="Gene3D" id="3.80.10.10">
    <property type="entry name" value="Ribonuclease Inhibitor"/>
    <property type="match status" value="1"/>
</dbReference>
<sequence>MPSSPSTAMATDLPIDVWRKIIDFLPTDSLLLLANARGPYPFAVLREAGLKARYSTVVFMKSDKATKEFLKDLWSESDIAQMVNCVNIYPWLVAPRTKSARSKSEMLWNLASTLVDPDYLKNQAEKRVQKRLRKDVLRLQGAIASLSAVREYGIHWDEKRPYHPELYRGFLLPILKALGSHLEKLTIKIPPEMLGSLARAALPNLQELDLRLYTGAMNTNEIRHTFDALLVFLHNLKDSLRSLSISSTNKSENLDLCYLFANIGTFPFLRSIRLSIPFDGRQLSSTAPFEAFLDNHRSRLEYLTLSASSCSVNNGSADGMSAKCANWIQSIVGAASHVPFPELRGVELALRPLRADLTPLFSFLSVHRITLESLTLTDRTLTWYEVEMLLDALSGQGRLRQIHLSIRSLSPEILSLLASRLPRLGSLRLAFTEVAANGVKGSWKRQMDEVKDLRYALRQRKRDYENWILRNLAISAGPQNSSESWLDALEQQLVECIPSLESVTELLH</sequence>
<dbReference type="STRING" id="68775.A0A5C3M127"/>
<reference evidence="1 2" key="1">
    <citation type="journal article" date="2019" name="Nat. Ecol. Evol.">
        <title>Megaphylogeny resolves global patterns of mushroom evolution.</title>
        <authorList>
            <person name="Varga T."/>
            <person name="Krizsan K."/>
            <person name="Foldi C."/>
            <person name="Dima B."/>
            <person name="Sanchez-Garcia M."/>
            <person name="Sanchez-Ramirez S."/>
            <person name="Szollosi G.J."/>
            <person name="Szarkandi J.G."/>
            <person name="Papp V."/>
            <person name="Albert L."/>
            <person name="Andreopoulos W."/>
            <person name="Angelini C."/>
            <person name="Antonin V."/>
            <person name="Barry K.W."/>
            <person name="Bougher N.L."/>
            <person name="Buchanan P."/>
            <person name="Buyck B."/>
            <person name="Bense V."/>
            <person name="Catcheside P."/>
            <person name="Chovatia M."/>
            <person name="Cooper J."/>
            <person name="Damon W."/>
            <person name="Desjardin D."/>
            <person name="Finy P."/>
            <person name="Geml J."/>
            <person name="Haridas S."/>
            <person name="Hughes K."/>
            <person name="Justo A."/>
            <person name="Karasinski D."/>
            <person name="Kautmanova I."/>
            <person name="Kiss B."/>
            <person name="Kocsube S."/>
            <person name="Kotiranta H."/>
            <person name="LaButti K.M."/>
            <person name="Lechner B.E."/>
            <person name="Liimatainen K."/>
            <person name="Lipzen A."/>
            <person name="Lukacs Z."/>
            <person name="Mihaltcheva S."/>
            <person name="Morgado L.N."/>
            <person name="Niskanen T."/>
            <person name="Noordeloos M.E."/>
            <person name="Ohm R.A."/>
            <person name="Ortiz-Santana B."/>
            <person name="Ovrebo C."/>
            <person name="Racz N."/>
            <person name="Riley R."/>
            <person name="Savchenko A."/>
            <person name="Shiryaev A."/>
            <person name="Soop K."/>
            <person name="Spirin V."/>
            <person name="Szebenyi C."/>
            <person name="Tomsovsky M."/>
            <person name="Tulloss R.E."/>
            <person name="Uehling J."/>
            <person name="Grigoriev I.V."/>
            <person name="Vagvolgyi C."/>
            <person name="Papp T."/>
            <person name="Martin F.M."/>
            <person name="Miettinen O."/>
            <person name="Hibbett D.S."/>
            <person name="Nagy L.G."/>
        </authorList>
    </citation>
    <scope>NUCLEOTIDE SEQUENCE [LARGE SCALE GENOMIC DNA]</scope>
    <source>
        <strain evidence="1 2">CBS 166.37</strain>
    </source>
</reference>
<evidence type="ECO:0000313" key="2">
    <source>
        <dbReference type="Proteomes" id="UP000308652"/>
    </source>
</evidence>
<name>A0A5C3M127_9AGAR</name>
<evidence type="ECO:0000313" key="1">
    <source>
        <dbReference type="EMBL" id="TFK34701.1"/>
    </source>
</evidence>
<proteinExistence type="predicted"/>
<dbReference type="AlphaFoldDB" id="A0A5C3M127"/>